<organism evidence="6">
    <name type="scientific">Cryptosporidium canis</name>
    <dbReference type="NCBI Taxonomy" id="195482"/>
    <lineage>
        <taxon>Eukaryota</taxon>
        <taxon>Sar</taxon>
        <taxon>Alveolata</taxon>
        <taxon>Apicomplexa</taxon>
        <taxon>Conoidasida</taxon>
        <taxon>Coccidia</taxon>
        <taxon>Eucoccidiorida</taxon>
        <taxon>Eimeriorina</taxon>
        <taxon>Cryptosporidiidae</taxon>
        <taxon>Cryptosporidium</taxon>
    </lineage>
</organism>
<keyword evidence="1" id="KW-0479">Metal-binding</keyword>
<protein>
    <submittedName>
        <fullName evidence="6">Zinc finger-containing cysteine-rich protein</fullName>
    </submittedName>
</protein>
<comment type="caution">
    <text evidence="6">The sequence shown here is derived from an EMBL/GenBank/DDBJ whole genome shotgun (WGS) entry which is preliminary data.</text>
</comment>
<evidence type="ECO:0000313" key="6">
    <source>
        <dbReference type="EMBL" id="KAJ1605909.1"/>
    </source>
</evidence>
<accession>A0A9D5HUV7</accession>
<reference evidence="6" key="1">
    <citation type="submission" date="2022-10" db="EMBL/GenBank/DDBJ databases">
        <title>Adaptive evolution leads to modifications in subtelomeric GC content in a zoonotic Cryptosporidium species.</title>
        <authorList>
            <person name="Li J."/>
            <person name="Feng Y."/>
            <person name="Xiao L."/>
        </authorList>
    </citation>
    <scope>NUCLEOTIDE SEQUENCE</scope>
    <source>
        <strain evidence="6">33844</strain>
    </source>
</reference>
<proteinExistence type="predicted"/>
<dbReference type="PANTHER" id="PTHR12326">
    <property type="entry name" value="PLECKSTRIN HOMOLOGY DOMAIN CONTAINING PROTEIN"/>
    <property type="match status" value="1"/>
</dbReference>
<evidence type="ECO:0000256" key="1">
    <source>
        <dbReference type="ARBA" id="ARBA00022723"/>
    </source>
</evidence>
<name>A0A9D5HUV7_9CRYT</name>
<keyword evidence="4" id="KW-0862">Zinc</keyword>
<dbReference type="InterPro" id="IPR051366">
    <property type="entry name" value="DEF8"/>
</dbReference>
<dbReference type="EMBL" id="JAPCXC010000087">
    <property type="protein sequence ID" value="KAJ1605909.1"/>
    <property type="molecule type" value="Genomic_DNA"/>
</dbReference>
<dbReference type="AlphaFoldDB" id="A0A9D5HUV7"/>
<dbReference type="Proteomes" id="UP001067231">
    <property type="component" value="Unassembled WGS sequence"/>
</dbReference>
<sequence>MDDIYLAEFHGFVDEKTWEVSKLSTHYLQTLRNYALNVLKNEGVLERYSDLRDLIEIVRICILHGILVGVNYFQESKEIHDYGSLYHFVKIFPELNELGKVDDMCFLSFLLLNNVFTGFLESFKSPSSKWNQRIAIYYHHASILRYGEFLKEFIFIVKSFEHRLRIKNFHIPNNWMTHFAKLSLRWNNFGIDQAEISIMREITRNDIKQKSSRLPGKIIRDCSNLNDLGLDSKSSLNILLEQELDKKLIIDNYNIYDDRAFISKSSILNSNVTFITDYNSNNDLEDEHIVYDEGNIQDIEELLENMWNPVFDYSQVSREVGFENQKKKKILQGMIESKVNVDLSNDETRVEDIQSKNHKDYLLLSKDPDYSCFKINYEIKFIRNDINEAIERYLYFYQIPLNHEEEKLVLELQNYTCFTSQCKNILKEEIRSNFCCYTGYYYCDTCFGQNTCSILPGLLAKYGNLTPVPVSSQSRKELKNLENIPLIKVSSLTAQIWESNKYIKKLVYLKSYLSSLFTLNDFEKIEGDSCDIIDHKCQYKESIKRRLIREYDIIYQYGRYEYFSVSQLMEIACEIFSQEVTMYSSETNLQIIVRELANIALNWRRHLTKCIHCQLQNKGSDNTIKRI</sequence>
<evidence type="ECO:0000256" key="2">
    <source>
        <dbReference type="ARBA" id="ARBA00022737"/>
    </source>
</evidence>
<evidence type="ECO:0000259" key="5">
    <source>
        <dbReference type="SMART" id="SM01175"/>
    </source>
</evidence>
<dbReference type="Pfam" id="PF13901">
    <property type="entry name" value="RH_dom"/>
    <property type="match status" value="1"/>
</dbReference>
<dbReference type="InterPro" id="IPR025258">
    <property type="entry name" value="RH_dom"/>
</dbReference>
<dbReference type="GO" id="GO:0008270">
    <property type="term" value="F:zinc ion binding"/>
    <property type="evidence" value="ECO:0007669"/>
    <property type="project" value="UniProtKB-KW"/>
</dbReference>
<dbReference type="OrthoDB" id="340834at2759"/>
<evidence type="ECO:0000256" key="4">
    <source>
        <dbReference type="ARBA" id="ARBA00022833"/>
    </source>
</evidence>
<evidence type="ECO:0000256" key="3">
    <source>
        <dbReference type="ARBA" id="ARBA00022771"/>
    </source>
</evidence>
<feature type="domain" description="Rubicon Homology" evidence="5">
    <location>
        <begin position="433"/>
        <end position="552"/>
    </location>
</feature>
<keyword evidence="2" id="KW-0677">Repeat</keyword>
<gene>
    <name evidence="6" type="ORF">OJ253_2914</name>
</gene>
<dbReference type="SMART" id="SM01175">
    <property type="entry name" value="DUF4206"/>
    <property type="match status" value="1"/>
</dbReference>
<dbReference type="PANTHER" id="PTHR12326:SF3">
    <property type="entry name" value="DIFFERENTIALLY EXPRESSED IN FDCP 8 HOMOLOG"/>
    <property type="match status" value="1"/>
</dbReference>
<keyword evidence="3" id="KW-0863">Zinc-finger</keyword>